<sequence length="268" mass="30616">MNSNLCISWAKKTTEMLKIAILDYSNNLDLDISSGNSSAIRAAFYSAAFILQRVTTDILDVDPQEIEISELKLDDRGIPFLFLSDAAPNGSGFVNYLYENFEAILVKILNGDQQFIQSIIEHKQECNSSCQKCLNTYGNSGYHHILDWRLGIGLLRLMKNASYSFGFNESEENNFELKDLIELINNASNTYSKIDEKTHLIVGNRFNYLRFEGNLLLGTGDYYKAILHPLWKKEFVIQNAETFFGKGLNFNTNDFFDIFTTLRTLKTE</sequence>
<evidence type="ECO:0000313" key="3">
    <source>
        <dbReference type="Proteomes" id="UP000321938"/>
    </source>
</evidence>
<comment type="caution">
    <text evidence="2">The sequence shown here is derived from an EMBL/GenBank/DDBJ whole genome shotgun (WGS) entry which is preliminary data.</text>
</comment>
<proteinExistence type="predicted"/>
<dbReference type="AlphaFoldDB" id="A0A5C7B361"/>
<evidence type="ECO:0000313" key="2">
    <source>
        <dbReference type="EMBL" id="TXE15698.1"/>
    </source>
</evidence>
<dbReference type="InterPro" id="IPR018973">
    <property type="entry name" value="MZB"/>
</dbReference>
<organism evidence="2 3">
    <name type="scientific">Psychroserpens burtonensis</name>
    <dbReference type="NCBI Taxonomy" id="49278"/>
    <lineage>
        <taxon>Bacteria</taxon>
        <taxon>Pseudomonadati</taxon>
        <taxon>Bacteroidota</taxon>
        <taxon>Flavobacteriia</taxon>
        <taxon>Flavobacteriales</taxon>
        <taxon>Flavobacteriaceae</taxon>
        <taxon>Psychroserpens</taxon>
    </lineage>
</organism>
<protein>
    <submittedName>
        <fullName evidence="2">DUF1998 domain-containing protein</fullName>
    </submittedName>
</protein>
<name>A0A5C7B361_9FLAO</name>
<feature type="domain" description="MrfA-like Zn-binding" evidence="1">
    <location>
        <begin position="50"/>
        <end position="134"/>
    </location>
</feature>
<accession>A0A5C7B361</accession>
<dbReference type="EMBL" id="VOSB01000026">
    <property type="protein sequence ID" value="TXE15698.1"/>
    <property type="molecule type" value="Genomic_DNA"/>
</dbReference>
<dbReference type="Proteomes" id="UP000321938">
    <property type="component" value="Unassembled WGS sequence"/>
</dbReference>
<gene>
    <name evidence="2" type="ORF">ES692_15580</name>
</gene>
<keyword evidence="3" id="KW-1185">Reference proteome</keyword>
<reference evidence="2 3" key="1">
    <citation type="submission" date="2019-08" db="EMBL/GenBank/DDBJ databases">
        <title>Genome of Psychroserpens burtonensis ACAM 167.</title>
        <authorList>
            <person name="Bowman J.P."/>
        </authorList>
    </citation>
    <scope>NUCLEOTIDE SEQUENCE [LARGE SCALE GENOMIC DNA]</scope>
    <source>
        <strain evidence="2 3">ACAM 167</strain>
    </source>
</reference>
<dbReference type="Pfam" id="PF09369">
    <property type="entry name" value="MZB"/>
    <property type="match status" value="1"/>
</dbReference>
<dbReference type="OrthoDB" id="9815222at2"/>
<evidence type="ECO:0000259" key="1">
    <source>
        <dbReference type="Pfam" id="PF09369"/>
    </source>
</evidence>